<dbReference type="Proteomes" id="UP000708208">
    <property type="component" value="Unassembled WGS sequence"/>
</dbReference>
<feature type="non-terminal residue" evidence="1">
    <location>
        <position position="32"/>
    </location>
</feature>
<comment type="caution">
    <text evidence="1">The sequence shown here is derived from an EMBL/GenBank/DDBJ whole genome shotgun (WGS) entry which is preliminary data.</text>
</comment>
<dbReference type="EMBL" id="CAJVCH010120212">
    <property type="protein sequence ID" value="CAG7725306.1"/>
    <property type="molecule type" value="Genomic_DNA"/>
</dbReference>
<gene>
    <name evidence="1" type="ORF">AFUS01_LOCUS14270</name>
</gene>
<feature type="non-terminal residue" evidence="1">
    <location>
        <position position="1"/>
    </location>
</feature>
<dbReference type="AlphaFoldDB" id="A0A8J2JSC6"/>
<evidence type="ECO:0000313" key="1">
    <source>
        <dbReference type="EMBL" id="CAG7725306.1"/>
    </source>
</evidence>
<reference evidence="1" key="1">
    <citation type="submission" date="2021-06" db="EMBL/GenBank/DDBJ databases">
        <authorList>
            <person name="Hodson N. C."/>
            <person name="Mongue J. A."/>
            <person name="Jaron S. K."/>
        </authorList>
    </citation>
    <scope>NUCLEOTIDE SEQUENCE</scope>
</reference>
<keyword evidence="2" id="KW-1185">Reference proteome</keyword>
<accession>A0A8J2JSC6</accession>
<evidence type="ECO:0000313" key="2">
    <source>
        <dbReference type="Proteomes" id="UP000708208"/>
    </source>
</evidence>
<sequence length="32" mass="3483">IRLSKAMASEYADKGVTINCISPGYFSTDMVN</sequence>
<protein>
    <submittedName>
        <fullName evidence="1">Uncharacterized protein</fullName>
    </submittedName>
</protein>
<organism evidence="1 2">
    <name type="scientific">Allacma fusca</name>
    <dbReference type="NCBI Taxonomy" id="39272"/>
    <lineage>
        <taxon>Eukaryota</taxon>
        <taxon>Metazoa</taxon>
        <taxon>Ecdysozoa</taxon>
        <taxon>Arthropoda</taxon>
        <taxon>Hexapoda</taxon>
        <taxon>Collembola</taxon>
        <taxon>Symphypleona</taxon>
        <taxon>Sminthuridae</taxon>
        <taxon>Allacma</taxon>
    </lineage>
</organism>
<name>A0A8J2JSC6_9HEXA</name>
<dbReference type="Pfam" id="PF00106">
    <property type="entry name" value="adh_short"/>
    <property type="match status" value="1"/>
</dbReference>
<proteinExistence type="predicted"/>
<dbReference type="InterPro" id="IPR002347">
    <property type="entry name" value="SDR_fam"/>
</dbReference>
<dbReference type="OrthoDB" id="47007at2759"/>